<evidence type="ECO:0008006" key="3">
    <source>
        <dbReference type="Google" id="ProtNLM"/>
    </source>
</evidence>
<protein>
    <recommendedName>
        <fullName evidence="3">DUF4192 domain-containing protein</fullName>
    </recommendedName>
</protein>
<accession>A0A7I7WKU6</accession>
<sequence>MDALCDVVMAGRVAAGNHGGSMTPHSPDFSLNRPGVLIAALPAVLGFVPEKSLVLVTVDHGEMGCVMRVDLSGEMTESVEHIAEVAASARPDAAIAVIVDDDGANCRMCNDDYRHLAAALSATLAEHGIELLAAHIVDRVAAGGHWHCADGCGNAGTVEDPSASPLAVAAVLDGRRLYARRAELQEVIAVADPARCAALEASIGSCDADRSDADVRRDVEMAMAAAVKIADGQPLSDDAAARLACALTDPLVRDTLYALAVGEAAGQAEALWAQLSRTLPEPWRVEALVLLAFSAYARGDGPLAGVSLDAALRCDETHRMAGMLDTALQSGMRPEQIRDLATTGYRLADRLGVRLPARRAFGRRAG</sequence>
<organism evidence="1 2">
    <name type="scientific">Mycolicibacterium gadium</name>
    <name type="common">Mycobacterium gadium</name>
    <dbReference type="NCBI Taxonomy" id="1794"/>
    <lineage>
        <taxon>Bacteria</taxon>
        <taxon>Bacillati</taxon>
        <taxon>Actinomycetota</taxon>
        <taxon>Actinomycetes</taxon>
        <taxon>Mycobacteriales</taxon>
        <taxon>Mycobacteriaceae</taxon>
        <taxon>Mycolicibacterium</taxon>
    </lineage>
</organism>
<reference evidence="1 2" key="1">
    <citation type="journal article" date="2019" name="Emerg. Microbes Infect.">
        <title>Comprehensive subspecies identification of 175 nontuberculous mycobacteria species based on 7547 genomic profiles.</title>
        <authorList>
            <person name="Matsumoto Y."/>
            <person name="Kinjo T."/>
            <person name="Motooka D."/>
            <person name="Nabeya D."/>
            <person name="Jung N."/>
            <person name="Uechi K."/>
            <person name="Horii T."/>
            <person name="Iida T."/>
            <person name="Fujita J."/>
            <person name="Nakamura S."/>
        </authorList>
    </citation>
    <scope>NUCLEOTIDE SEQUENCE [LARGE SCALE GENOMIC DNA]</scope>
    <source>
        <strain evidence="1 2">JCM 12688</strain>
    </source>
</reference>
<evidence type="ECO:0000313" key="2">
    <source>
        <dbReference type="Proteomes" id="UP000466187"/>
    </source>
</evidence>
<dbReference type="InterPro" id="IPR025447">
    <property type="entry name" value="DUF4192"/>
</dbReference>
<dbReference type="EMBL" id="AP022608">
    <property type="protein sequence ID" value="BBZ17171.1"/>
    <property type="molecule type" value="Genomic_DNA"/>
</dbReference>
<proteinExistence type="predicted"/>
<dbReference type="Pfam" id="PF13830">
    <property type="entry name" value="DUF4192"/>
    <property type="match status" value="1"/>
</dbReference>
<dbReference type="Proteomes" id="UP000466187">
    <property type="component" value="Chromosome"/>
</dbReference>
<gene>
    <name evidence="1" type="ORF">MGAD_15060</name>
</gene>
<name>A0A7I7WKU6_MYCGU</name>
<dbReference type="KEGG" id="mgad:MGAD_15060"/>
<dbReference type="AlphaFoldDB" id="A0A7I7WKU6"/>
<evidence type="ECO:0000313" key="1">
    <source>
        <dbReference type="EMBL" id="BBZ17171.1"/>
    </source>
</evidence>